<evidence type="ECO:0000313" key="2">
    <source>
        <dbReference type="EMBL" id="EZF50473.1"/>
    </source>
</evidence>
<accession>A0A022VXK9</accession>
<dbReference type="HOGENOM" id="CLU_1918568_0_0_1"/>
<dbReference type="EMBL" id="KK207886">
    <property type="protein sequence ID" value="EZF50473.1"/>
    <property type="molecule type" value="Genomic_DNA"/>
</dbReference>
<feature type="compositionally biased region" description="Basic and acidic residues" evidence="1">
    <location>
        <begin position="1"/>
        <end position="11"/>
    </location>
</feature>
<reference evidence="2" key="1">
    <citation type="submission" date="2014-02" db="EMBL/GenBank/DDBJ databases">
        <title>The Genome Sequence of Trichophyton rubrum (morphotype fischeri) CBS 288.86.</title>
        <authorList>
            <consortium name="The Broad Institute Genomics Platform"/>
            <person name="Cuomo C.A."/>
            <person name="White T.C."/>
            <person name="Graser Y."/>
            <person name="Martinez-Rossi N."/>
            <person name="Heitman J."/>
            <person name="Young S.K."/>
            <person name="Zeng Q."/>
            <person name="Gargeya S."/>
            <person name="Abouelleil A."/>
            <person name="Alvarado L."/>
            <person name="Chapman S.B."/>
            <person name="Gainer-Dewar J."/>
            <person name="Goldberg J."/>
            <person name="Griggs A."/>
            <person name="Gujja S."/>
            <person name="Hansen M."/>
            <person name="Howarth C."/>
            <person name="Imamovic A."/>
            <person name="Larimer J."/>
            <person name="Martinez D."/>
            <person name="Murphy C."/>
            <person name="Pearson M.D."/>
            <person name="Persinoti G."/>
            <person name="Poon T."/>
            <person name="Priest M."/>
            <person name="Roberts A.D."/>
            <person name="Saif S."/>
            <person name="Shea T.D."/>
            <person name="Sykes S.N."/>
            <person name="Wortman J."/>
            <person name="Nusbaum C."/>
            <person name="Birren B."/>
        </authorList>
    </citation>
    <scope>NUCLEOTIDE SEQUENCE [LARGE SCALE GENOMIC DNA]</scope>
    <source>
        <strain evidence="2">CBS 288.86</strain>
    </source>
</reference>
<name>A0A022VXK9_TRIRU</name>
<gene>
    <name evidence="2" type="ORF">H103_06170</name>
</gene>
<organism evidence="2">
    <name type="scientific">Trichophyton rubrum CBS 288.86</name>
    <dbReference type="NCBI Taxonomy" id="1215330"/>
    <lineage>
        <taxon>Eukaryota</taxon>
        <taxon>Fungi</taxon>
        <taxon>Dikarya</taxon>
        <taxon>Ascomycota</taxon>
        <taxon>Pezizomycotina</taxon>
        <taxon>Eurotiomycetes</taxon>
        <taxon>Eurotiomycetidae</taxon>
        <taxon>Onygenales</taxon>
        <taxon>Arthrodermataceae</taxon>
        <taxon>Trichophyton</taxon>
    </lineage>
</organism>
<dbReference type="AlphaFoldDB" id="A0A022VXK9"/>
<sequence>MVTAVDKDGRQRRQQQHRSQHGAMSVQRYLIHSSSASECPGWKPASLPMRAGGRPSGYINGIRAVETSSFVHPRSAGHWPFSVLGGCTTRLLASPLRSQRCIISSPPSGSPASSSSASVCLVLRPSPRELPE</sequence>
<proteinExistence type="predicted"/>
<dbReference type="Proteomes" id="UP000023758">
    <property type="component" value="Unassembled WGS sequence"/>
</dbReference>
<protein>
    <submittedName>
        <fullName evidence="2">Uncharacterized protein</fullName>
    </submittedName>
</protein>
<evidence type="ECO:0000256" key="1">
    <source>
        <dbReference type="SAM" id="MobiDB-lite"/>
    </source>
</evidence>
<feature type="region of interest" description="Disordered" evidence="1">
    <location>
        <begin position="1"/>
        <end position="25"/>
    </location>
</feature>